<accession>A0AAV1UQS2</accession>
<dbReference type="EMBL" id="CAKLBY020000226">
    <property type="protein sequence ID" value="CAK7937159.1"/>
    <property type="molecule type" value="Genomic_DNA"/>
</dbReference>
<dbReference type="Proteomes" id="UP001162060">
    <property type="component" value="Unassembled WGS sequence"/>
</dbReference>
<sequence>MAADSAGAVSRCLMAEPTAASEKTRCHVIPRTTSRRTCGVSMTARARNFLTQPTLARTFDSFKVLETDAYAASRPSCLSSGKAVALTVSRGYRPTKRWLSKPIPSRGQHSEASSKTHLPLPLGSIEAANLVEKRTGVRGTFSSAAHL</sequence>
<protein>
    <submittedName>
        <fullName evidence="2">Uncharacterized protein</fullName>
    </submittedName>
</protein>
<gene>
    <name evidence="2" type="ORF">PM001_LOCUS22309</name>
</gene>
<organism evidence="2 3">
    <name type="scientific">Peronospora matthiolae</name>
    <dbReference type="NCBI Taxonomy" id="2874970"/>
    <lineage>
        <taxon>Eukaryota</taxon>
        <taxon>Sar</taxon>
        <taxon>Stramenopiles</taxon>
        <taxon>Oomycota</taxon>
        <taxon>Peronosporomycetes</taxon>
        <taxon>Peronosporales</taxon>
        <taxon>Peronosporaceae</taxon>
        <taxon>Peronospora</taxon>
    </lineage>
</organism>
<feature type="region of interest" description="Disordered" evidence="1">
    <location>
        <begin position="97"/>
        <end position="118"/>
    </location>
</feature>
<name>A0AAV1UQS2_9STRA</name>
<reference evidence="2" key="1">
    <citation type="submission" date="2024-01" db="EMBL/GenBank/DDBJ databases">
        <authorList>
            <person name="Webb A."/>
        </authorList>
    </citation>
    <scope>NUCLEOTIDE SEQUENCE</scope>
    <source>
        <strain evidence="2">Pm1</strain>
    </source>
</reference>
<evidence type="ECO:0000313" key="3">
    <source>
        <dbReference type="Proteomes" id="UP001162060"/>
    </source>
</evidence>
<evidence type="ECO:0000313" key="2">
    <source>
        <dbReference type="EMBL" id="CAK7937159.1"/>
    </source>
</evidence>
<dbReference type="AlphaFoldDB" id="A0AAV1UQS2"/>
<proteinExistence type="predicted"/>
<evidence type="ECO:0000256" key="1">
    <source>
        <dbReference type="SAM" id="MobiDB-lite"/>
    </source>
</evidence>
<comment type="caution">
    <text evidence="2">The sequence shown here is derived from an EMBL/GenBank/DDBJ whole genome shotgun (WGS) entry which is preliminary data.</text>
</comment>